<evidence type="ECO:0000259" key="11">
    <source>
        <dbReference type="PROSITE" id="PS50262"/>
    </source>
</evidence>
<dbReference type="EMBL" id="KB312191">
    <property type="protein sequence ID" value="ELT87699.1"/>
    <property type="molecule type" value="Genomic_DNA"/>
</dbReference>
<evidence type="ECO:0000256" key="8">
    <source>
        <dbReference type="RuleBase" id="RU000688"/>
    </source>
</evidence>
<dbReference type="EnsemblMetazoa" id="CapteT199980">
    <property type="protein sequence ID" value="CapteP199980"/>
    <property type="gene ID" value="CapteG199980"/>
</dbReference>
<dbReference type="PRINTS" id="PR00237">
    <property type="entry name" value="GPCRRHODOPSN"/>
</dbReference>
<keyword evidence="4 8" id="KW-0297">G-protein coupled receptor</keyword>
<feature type="signal peptide" evidence="10">
    <location>
        <begin position="1"/>
        <end position="18"/>
    </location>
</feature>
<evidence type="ECO:0000256" key="4">
    <source>
        <dbReference type="ARBA" id="ARBA00023040"/>
    </source>
</evidence>
<keyword evidence="7 8" id="KW-0807">Transducer</keyword>
<feature type="transmembrane region" description="Helical" evidence="9">
    <location>
        <begin position="157"/>
        <end position="182"/>
    </location>
</feature>
<dbReference type="SUPFAM" id="SSF81321">
    <property type="entry name" value="Family A G protein-coupled receptor-like"/>
    <property type="match status" value="1"/>
</dbReference>
<keyword evidence="10" id="KW-0732">Signal</keyword>
<feature type="transmembrane region" description="Helical" evidence="9">
    <location>
        <begin position="79"/>
        <end position="101"/>
    </location>
</feature>
<evidence type="ECO:0000256" key="10">
    <source>
        <dbReference type="SAM" id="SignalP"/>
    </source>
</evidence>
<gene>
    <name evidence="12" type="ORF">CAPTEDRAFT_199980</name>
</gene>
<dbReference type="AlphaFoldDB" id="R7T9P0"/>
<evidence type="ECO:0000313" key="14">
    <source>
        <dbReference type="Proteomes" id="UP000014760"/>
    </source>
</evidence>
<evidence type="ECO:0000256" key="1">
    <source>
        <dbReference type="ARBA" id="ARBA00004141"/>
    </source>
</evidence>
<name>R7T9P0_CAPTE</name>
<evidence type="ECO:0000256" key="9">
    <source>
        <dbReference type="SAM" id="Phobius"/>
    </source>
</evidence>
<organism evidence="12">
    <name type="scientific">Capitella teleta</name>
    <name type="common">Polychaete worm</name>
    <dbReference type="NCBI Taxonomy" id="283909"/>
    <lineage>
        <taxon>Eukaryota</taxon>
        <taxon>Metazoa</taxon>
        <taxon>Spiralia</taxon>
        <taxon>Lophotrochozoa</taxon>
        <taxon>Annelida</taxon>
        <taxon>Polychaeta</taxon>
        <taxon>Sedentaria</taxon>
        <taxon>Scolecida</taxon>
        <taxon>Capitellidae</taxon>
        <taxon>Capitella</taxon>
    </lineage>
</organism>
<evidence type="ECO:0000256" key="6">
    <source>
        <dbReference type="ARBA" id="ARBA00023170"/>
    </source>
</evidence>
<reference evidence="12 14" key="2">
    <citation type="journal article" date="2013" name="Nature">
        <title>Insights into bilaterian evolution from three spiralian genomes.</title>
        <authorList>
            <person name="Simakov O."/>
            <person name="Marletaz F."/>
            <person name="Cho S.J."/>
            <person name="Edsinger-Gonzales E."/>
            <person name="Havlak P."/>
            <person name="Hellsten U."/>
            <person name="Kuo D.H."/>
            <person name="Larsson T."/>
            <person name="Lv J."/>
            <person name="Arendt D."/>
            <person name="Savage R."/>
            <person name="Osoegawa K."/>
            <person name="de Jong P."/>
            <person name="Grimwood J."/>
            <person name="Chapman J.A."/>
            <person name="Shapiro H."/>
            <person name="Aerts A."/>
            <person name="Otillar R.P."/>
            <person name="Terry A.Y."/>
            <person name="Boore J.L."/>
            <person name="Grigoriev I.V."/>
            <person name="Lindberg D.R."/>
            <person name="Seaver E.C."/>
            <person name="Weisblat D.A."/>
            <person name="Putnam N.H."/>
            <person name="Rokhsar D.S."/>
        </authorList>
    </citation>
    <scope>NUCLEOTIDE SEQUENCE</scope>
    <source>
        <strain evidence="12 14">I ESC-2004</strain>
    </source>
</reference>
<dbReference type="GO" id="GO:0005886">
    <property type="term" value="C:plasma membrane"/>
    <property type="evidence" value="ECO:0007669"/>
    <property type="project" value="TreeGrafter"/>
</dbReference>
<keyword evidence="2 8" id="KW-0812">Transmembrane</keyword>
<evidence type="ECO:0000256" key="3">
    <source>
        <dbReference type="ARBA" id="ARBA00022989"/>
    </source>
</evidence>
<feature type="chain" id="PRO_5008786771" description="G-protein coupled receptors family 1 profile domain-containing protein" evidence="10">
    <location>
        <begin position="19"/>
        <end position="356"/>
    </location>
</feature>
<protein>
    <recommendedName>
        <fullName evidence="11">G-protein coupled receptors family 1 profile domain-containing protein</fullName>
    </recommendedName>
</protein>
<keyword evidence="14" id="KW-1185">Reference proteome</keyword>
<reference evidence="14" key="1">
    <citation type="submission" date="2012-12" db="EMBL/GenBank/DDBJ databases">
        <authorList>
            <person name="Hellsten U."/>
            <person name="Grimwood J."/>
            <person name="Chapman J.A."/>
            <person name="Shapiro H."/>
            <person name="Aerts A."/>
            <person name="Otillar R.P."/>
            <person name="Terry A.Y."/>
            <person name="Boore J.L."/>
            <person name="Simakov O."/>
            <person name="Marletaz F."/>
            <person name="Cho S.-J."/>
            <person name="Edsinger-Gonzales E."/>
            <person name="Havlak P."/>
            <person name="Kuo D.-H."/>
            <person name="Larsson T."/>
            <person name="Lv J."/>
            <person name="Arendt D."/>
            <person name="Savage R."/>
            <person name="Osoegawa K."/>
            <person name="de Jong P."/>
            <person name="Lindberg D.R."/>
            <person name="Seaver E.C."/>
            <person name="Weisblat D.A."/>
            <person name="Putnam N.H."/>
            <person name="Grigoriev I.V."/>
            <person name="Rokhsar D.S."/>
        </authorList>
    </citation>
    <scope>NUCLEOTIDE SEQUENCE</scope>
    <source>
        <strain evidence="14">I ESC-2004</strain>
    </source>
</reference>
<accession>R7T9P0</accession>
<dbReference type="PROSITE" id="PS50262">
    <property type="entry name" value="G_PROTEIN_RECEP_F1_2"/>
    <property type="match status" value="1"/>
</dbReference>
<dbReference type="Gene3D" id="1.20.1070.10">
    <property type="entry name" value="Rhodopsin 7-helix transmembrane proteins"/>
    <property type="match status" value="1"/>
</dbReference>
<comment type="similarity">
    <text evidence="8">Belongs to the G-protein coupled receptor 1 family.</text>
</comment>
<keyword evidence="5 9" id="KW-0472">Membrane</keyword>
<dbReference type="STRING" id="283909.R7T9P0"/>
<dbReference type="InterPro" id="IPR000276">
    <property type="entry name" value="GPCR_Rhodpsn"/>
</dbReference>
<dbReference type="EMBL" id="AMQN01015758">
    <property type="status" value="NOT_ANNOTATED_CDS"/>
    <property type="molecule type" value="Genomic_DNA"/>
</dbReference>
<keyword evidence="6 8" id="KW-0675">Receptor</keyword>
<dbReference type="OrthoDB" id="6132580at2759"/>
<evidence type="ECO:0000313" key="13">
    <source>
        <dbReference type="EnsemblMetazoa" id="CapteP199980"/>
    </source>
</evidence>
<dbReference type="Pfam" id="PF00001">
    <property type="entry name" value="7tm_1"/>
    <property type="match status" value="1"/>
</dbReference>
<dbReference type="Proteomes" id="UP000014760">
    <property type="component" value="Unassembled WGS sequence"/>
</dbReference>
<evidence type="ECO:0000256" key="5">
    <source>
        <dbReference type="ARBA" id="ARBA00023136"/>
    </source>
</evidence>
<dbReference type="PROSITE" id="PS00237">
    <property type="entry name" value="G_PROTEIN_RECEP_F1_1"/>
    <property type="match status" value="1"/>
</dbReference>
<evidence type="ECO:0000313" key="12">
    <source>
        <dbReference type="EMBL" id="ELT87699.1"/>
    </source>
</evidence>
<dbReference type="PANTHER" id="PTHR24243:SF224">
    <property type="entry name" value="G-PROTEIN COUPLED RECEPTOR 19-RELATED"/>
    <property type="match status" value="1"/>
</dbReference>
<reference evidence="13" key="3">
    <citation type="submission" date="2015-06" db="UniProtKB">
        <authorList>
            <consortium name="EnsemblMetazoa"/>
        </authorList>
    </citation>
    <scope>IDENTIFICATION</scope>
</reference>
<dbReference type="HOGENOM" id="CLU_698780_0_0_1"/>
<feature type="transmembrane region" description="Helical" evidence="9">
    <location>
        <begin position="283"/>
        <end position="305"/>
    </location>
</feature>
<proteinExistence type="inferred from homology"/>
<evidence type="ECO:0000256" key="2">
    <source>
        <dbReference type="ARBA" id="ARBA00022692"/>
    </source>
</evidence>
<evidence type="ECO:0000256" key="7">
    <source>
        <dbReference type="ARBA" id="ARBA00023224"/>
    </source>
</evidence>
<feature type="transmembrane region" description="Helical" evidence="9">
    <location>
        <begin position="244"/>
        <end position="263"/>
    </location>
</feature>
<feature type="transmembrane region" description="Helical" evidence="9">
    <location>
        <begin position="122"/>
        <end position="145"/>
    </location>
</feature>
<dbReference type="PANTHER" id="PTHR24243">
    <property type="entry name" value="G-PROTEIN COUPLED RECEPTOR"/>
    <property type="match status" value="1"/>
</dbReference>
<comment type="subcellular location">
    <subcellularLocation>
        <location evidence="1">Membrane</location>
        <topology evidence="1">Multi-pass membrane protein</topology>
    </subcellularLocation>
</comment>
<dbReference type="InterPro" id="IPR017452">
    <property type="entry name" value="GPCR_Rhodpsn_7TM"/>
</dbReference>
<dbReference type="GO" id="GO:0004930">
    <property type="term" value="F:G protein-coupled receptor activity"/>
    <property type="evidence" value="ECO:0007669"/>
    <property type="project" value="UniProtKB-KW"/>
</dbReference>
<keyword evidence="3 9" id="KW-1133">Transmembrane helix</keyword>
<sequence>MAFLALFLMCVCFVEVSGLHITTDVQVTTDVAATEDQFYFRRNQMLADPFRYFLAKGWTTTQDCFLDLRTNKRYSDEDLLCICLFWGCGINMTAEALDFMFYTSRRLSDSQTSKLLRSRWPAILACVVFGGIGICGNITIIVVISKFMGKKMSATNVLIASIALSDLFSLVICLPTMCYVAIFRNFMGRHWMFKIICTVSYLTHYASFDCSILTMLAIGFERFVVICYPTKAASLVSVGNMKKIAGIIWLISICFASPSLYLLRMTEHDHSCGIPIDPKMNTIFMGFNAVVVFSIPAIILLFLYAKIIYTLSKSIVTAQRMRPASKFQKAIKRAYGLRKSIKTEILPKRTAVEKVL</sequence>
<feature type="domain" description="G-protein coupled receptors family 1 profile" evidence="11">
    <location>
        <begin position="136"/>
        <end position="356"/>
    </location>
</feature>